<sequence>MLDPILVATPHLGAVERAEPVDGFVGNQTFRLHTADGVYYLKSGATIADEARACELVRAAGVPAPEVIALGTNYLITRELAGRPLAEASASVLQAAGRAMRRVHSIAGADAGWRRRLQQVLDDLDVLPAELAVRVREMLPPFVARVQETAPVLLHGDLHLRHLYAVGGELTGILDWGDAAYGDPVFDLARMSMAGPEAMAAFLDGYGVIELPERTLSCYRVLWSLMALQAEHLAGGDWFQAHLDSITRELS</sequence>
<dbReference type="RefSeq" id="WP_350276121.1">
    <property type="nucleotide sequence ID" value="NZ_CP158165.1"/>
</dbReference>
<dbReference type="InterPro" id="IPR011009">
    <property type="entry name" value="Kinase-like_dom_sf"/>
</dbReference>
<dbReference type="GO" id="GO:0016740">
    <property type="term" value="F:transferase activity"/>
    <property type="evidence" value="ECO:0007669"/>
    <property type="project" value="UniProtKB-KW"/>
</dbReference>
<dbReference type="InterPro" id="IPR002575">
    <property type="entry name" value="Aminoglycoside_PTrfase"/>
</dbReference>
<proteinExistence type="predicted"/>
<organism evidence="2">
    <name type="scientific">Kribbella sp. HUAS MG21</name>
    <dbReference type="NCBI Taxonomy" id="3160966"/>
    <lineage>
        <taxon>Bacteria</taxon>
        <taxon>Bacillati</taxon>
        <taxon>Actinomycetota</taxon>
        <taxon>Actinomycetes</taxon>
        <taxon>Propionibacteriales</taxon>
        <taxon>Kribbellaceae</taxon>
        <taxon>Kribbella</taxon>
    </lineage>
</organism>
<dbReference type="SUPFAM" id="SSF56112">
    <property type="entry name" value="Protein kinase-like (PK-like)"/>
    <property type="match status" value="1"/>
</dbReference>
<dbReference type="EC" id="2.7.1.-" evidence="2"/>
<dbReference type="PANTHER" id="PTHR21310">
    <property type="entry name" value="AMINOGLYCOSIDE PHOSPHOTRANSFERASE-RELATED-RELATED"/>
    <property type="match status" value="1"/>
</dbReference>
<accession>A0AAU7T8Z4</accession>
<evidence type="ECO:0000259" key="1">
    <source>
        <dbReference type="Pfam" id="PF01636"/>
    </source>
</evidence>
<gene>
    <name evidence="2" type="ORF">ABN611_32570</name>
</gene>
<feature type="domain" description="Aminoglycoside phosphotransferase" evidence="1">
    <location>
        <begin position="20"/>
        <end position="210"/>
    </location>
</feature>
<dbReference type="Pfam" id="PF01636">
    <property type="entry name" value="APH"/>
    <property type="match status" value="1"/>
</dbReference>
<name>A0AAU7T8Z4_9ACTN</name>
<keyword evidence="2" id="KW-0808">Transferase</keyword>
<dbReference type="EMBL" id="CP158165">
    <property type="protein sequence ID" value="XBV23289.1"/>
    <property type="molecule type" value="Genomic_DNA"/>
</dbReference>
<reference evidence="2" key="1">
    <citation type="submission" date="2024-06" db="EMBL/GenBank/DDBJ databases">
        <title>Kribbella sp. strain HUAS MG21 genome sequences.</title>
        <authorList>
            <person name="Mo P."/>
        </authorList>
    </citation>
    <scope>NUCLEOTIDE SEQUENCE</scope>
    <source>
        <strain evidence="2">HUAS MG21</strain>
    </source>
</reference>
<dbReference type="Gene3D" id="3.90.1200.10">
    <property type="match status" value="1"/>
</dbReference>
<evidence type="ECO:0000313" key="2">
    <source>
        <dbReference type="EMBL" id="XBV23289.1"/>
    </source>
</evidence>
<dbReference type="InterPro" id="IPR051678">
    <property type="entry name" value="AGP_Transferase"/>
</dbReference>
<protein>
    <submittedName>
        <fullName evidence="2">Aminoglycoside phosphotransferase family protein</fullName>
        <ecNumber evidence="2">2.7.1.-</ecNumber>
    </submittedName>
</protein>
<dbReference type="AlphaFoldDB" id="A0AAU7T8Z4"/>